<evidence type="ECO:0000256" key="1">
    <source>
        <dbReference type="ARBA" id="ARBA00006611"/>
    </source>
</evidence>
<dbReference type="AlphaFoldDB" id="A0A0K1P8C0"/>
<gene>
    <name evidence="4" type="ORF">AKJ08_0129</name>
</gene>
<dbReference type="Pfam" id="PF00437">
    <property type="entry name" value="T2SSE"/>
    <property type="match status" value="1"/>
</dbReference>
<dbReference type="NCBIfam" id="TIGR01420">
    <property type="entry name" value="pilT_fam"/>
    <property type="match status" value="1"/>
</dbReference>
<reference evidence="4 5" key="1">
    <citation type="submission" date="2015-08" db="EMBL/GenBank/DDBJ databases">
        <authorList>
            <person name="Babu N.S."/>
            <person name="Beckwith C.J."/>
            <person name="Beseler K.G."/>
            <person name="Brison A."/>
            <person name="Carone J.V."/>
            <person name="Caskin T.P."/>
            <person name="Diamond M."/>
            <person name="Durham M.E."/>
            <person name="Foxe J.M."/>
            <person name="Go M."/>
            <person name="Henderson B.A."/>
            <person name="Jones I.B."/>
            <person name="McGettigan J.A."/>
            <person name="Micheletti S.J."/>
            <person name="Nasrallah M.E."/>
            <person name="Ortiz D."/>
            <person name="Piller C.R."/>
            <person name="Privatt S.R."/>
            <person name="Schneider S.L."/>
            <person name="Sharp S."/>
            <person name="Smith T.C."/>
            <person name="Stanton J.D."/>
            <person name="Ullery H.E."/>
            <person name="Wilson R.J."/>
            <person name="Serrano M.G."/>
            <person name="Buck G."/>
            <person name="Lee V."/>
            <person name="Wang Y."/>
            <person name="Carvalho R."/>
            <person name="Voegtly L."/>
            <person name="Shi R."/>
            <person name="Duckworth R."/>
            <person name="Johnson A."/>
            <person name="Loviza R."/>
            <person name="Walstead R."/>
            <person name="Shah Z."/>
            <person name="Kiflezghi M."/>
            <person name="Wade K."/>
            <person name="Ball S.L."/>
            <person name="Bradley K.W."/>
            <person name="Asai D.J."/>
            <person name="Bowman C.A."/>
            <person name="Russell D.A."/>
            <person name="Pope W.H."/>
            <person name="Jacobs-Sera D."/>
            <person name="Hendrix R.W."/>
            <person name="Hatfull G.F."/>
        </authorList>
    </citation>
    <scope>NUCLEOTIDE SEQUENCE [LARGE SCALE GENOMIC DNA]</scope>
    <source>
        <strain evidence="4 5">DSM 27710</strain>
    </source>
</reference>
<accession>A0A0K1P8C0</accession>
<organism evidence="4 5">
    <name type="scientific">Vulgatibacter incomptus</name>
    <dbReference type="NCBI Taxonomy" id="1391653"/>
    <lineage>
        <taxon>Bacteria</taxon>
        <taxon>Pseudomonadati</taxon>
        <taxon>Myxococcota</taxon>
        <taxon>Myxococcia</taxon>
        <taxon>Myxococcales</taxon>
        <taxon>Cystobacterineae</taxon>
        <taxon>Vulgatibacteraceae</taxon>
        <taxon>Vulgatibacter</taxon>
    </lineage>
</organism>
<protein>
    <submittedName>
        <fullName evidence="4">Twitching motility protein PilT</fullName>
    </submittedName>
</protein>
<proteinExistence type="inferred from homology"/>
<dbReference type="PROSITE" id="PS00662">
    <property type="entry name" value="T2SP_E"/>
    <property type="match status" value="1"/>
</dbReference>
<evidence type="ECO:0000256" key="2">
    <source>
        <dbReference type="SAM" id="MobiDB-lite"/>
    </source>
</evidence>
<dbReference type="Gene3D" id="3.30.450.90">
    <property type="match status" value="1"/>
</dbReference>
<dbReference type="EMBL" id="CP012332">
    <property type="protein sequence ID" value="AKU89742.1"/>
    <property type="molecule type" value="Genomic_DNA"/>
</dbReference>
<dbReference type="Proteomes" id="UP000055590">
    <property type="component" value="Chromosome"/>
</dbReference>
<dbReference type="STRING" id="1391653.AKJ08_0129"/>
<dbReference type="GO" id="GO:0005524">
    <property type="term" value="F:ATP binding"/>
    <property type="evidence" value="ECO:0007669"/>
    <property type="project" value="InterPro"/>
</dbReference>
<evidence type="ECO:0000313" key="5">
    <source>
        <dbReference type="Proteomes" id="UP000055590"/>
    </source>
</evidence>
<dbReference type="PANTHER" id="PTHR30486">
    <property type="entry name" value="TWITCHING MOTILITY PROTEIN PILT"/>
    <property type="match status" value="1"/>
</dbReference>
<evidence type="ECO:0000259" key="3">
    <source>
        <dbReference type="PROSITE" id="PS00662"/>
    </source>
</evidence>
<feature type="region of interest" description="Disordered" evidence="2">
    <location>
        <begin position="122"/>
        <end position="141"/>
    </location>
</feature>
<dbReference type="PANTHER" id="PTHR30486:SF6">
    <property type="entry name" value="TYPE IV PILUS RETRACTATION ATPASE PILT"/>
    <property type="match status" value="1"/>
</dbReference>
<dbReference type="InterPro" id="IPR050921">
    <property type="entry name" value="T4SS_GSP_E_ATPase"/>
</dbReference>
<dbReference type="SMART" id="SM00382">
    <property type="entry name" value="AAA"/>
    <property type="match status" value="1"/>
</dbReference>
<dbReference type="RefSeq" id="WP_082342491.1">
    <property type="nucleotide sequence ID" value="NZ_CP012332.1"/>
</dbReference>
<dbReference type="InterPro" id="IPR003593">
    <property type="entry name" value="AAA+_ATPase"/>
</dbReference>
<sequence length="527" mass="57325">MARIDSVLSKVFQESASELVFETGTTALIRNGDRERPVYREPLSSPQILGLFAEIAPDGYSASLATQGSTRFDYRSPSGTVEIVLERVGASVRAVIQPRGRGAAPDQEGAFGSGFDPFAPAGRSMPGVGIAPTPPPAPVPEHSQIQIAQAPAPKPVVPVVFGADPRAMMEQLLLLMLERKASDLHLTSHAPVMLRVDGDMVSVPEYGTLQPDRLQAALWSIAPERNQREWTEIHDTDFAHETEKARFRVNVFADRMGIGAVLRQIPNEILTAEKMGLSPAILDLCFLSKGLVLVTGPTGSGKSTTLAAMIDYINRYRSDHIITIEDPVEFVHQNQRCLVNQREIGVHTGSFKNALRAALREDPDIILVGELRDLETISIAIETAETGHLVFGTLHTNTAPSTIDRIIDQFPPDRQEQIRTMLSESLKGVIAQTLCKKIGGGRAAAQEVLIANNAIANMIREGKTFQIPSLMQTGRAQGMVTMNDALFDLVKRGLVEPAEAYKKAVARTELKAMLERAGHTVDPAAEK</sequence>
<dbReference type="GO" id="GO:0016887">
    <property type="term" value="F:ATP hydrolysis activity"/>
    <property type="evidence" value="ECO:0007669"/>
    <property type="project" value="InterPro"/>
</dbReference>
<dbReference type="OrthoDB" id="9805147at2"/>
<dbReference type="Gene3D" id="3.40.50.300">
    <property type="entry name" value="P-loop containing nucleotide triphosphate hydrolases"/>
    <property type="match status" value="1"/>
</dbReference>
<dbReference type="KEGG" id="vin:AKJ08_0129"/>
<dbReference type="CDD" id="cd01131">
    <property type="entry name" value="PilT"/>
    <property type="match status" value="1"/>
</dbReference>
<dbReference type="PATRIC" id="fig|1391653.3.peg.136"/>
<feature type="domain" description="Bacterial type II secretion system protein E" evidence="3">
    <location>
        <begin position="359"/>
        <end position="373"/>
    </location>
</feature>
<name>A0A0K1P8C0_9BACT</name>
<dbReference type="InterPro" id="IPR027417">
    <property type="entry name" value="P-loop_NTPase"/>
</dbReference>
<keyword evidence="5" id="KW-1185">Reference proteome</keyword>
<comment type="similarity">
    <text evidence="1">Belongs to the GSP E family.</text>
</comment>
<evidence type="ECO:0000313" key="4">
    <source>
        <dbReference type="EMBL" id="AKU89742.1"/>
    </source>
</evidence>
<dbReference type="SUPFAM" id="SSF52540">
    <property type="entry name" value="P-loop containing nucleoside triphosphate hydrolases"/>
    <property type="match status" value="1"/>
</dbReference>
<dbReference type="InterPro" id="IPR006321">
    <property type="entry name" value="PilT/PilU"/>
</dbReference>
<dbReference type="InterPro" id="IPR001482">
    <property type="entry name" value="T2SS/T4SS_dom"/>
</dbReference>